<feature type="domain" description="CENP-V/GFA" evidence="4">
    <location>
        <begin position="14"/>
        <end position="112"/>
    </location>
</feature>
<organism evidence="5 6">
    <name type="scientific">Schizothecium vesticola</name>
    <dbReference type="NCBI Taxonomy" id="314040"/>
    <lineage>
        <taxon>Eukaryota</taxon>
        <taxon>Fungi</taxon>
        <taxon>Dikarya</taxon>
        <taxon>Ascomycota</taxon>
        <taxon>Pezizomycotina</taxon>
        <taxon>Sordariomycetes</taxon>
        <taxon>Sordariomycetidae</taxon>
        <taxon>Sordariales</taxon>
        <taxon>Schizotheciaceae</taxon>
        <taxon>Schizothecium</taxon>
    </lineage>
</organism>
<dbReference type="PROSITE" id="PS51891">
    <property type="entry name" value="CENP_V_GFA"/>
    <property type="match status" value="2"/>
</dbReference>
<evidence type="ECO:0000313" key="6">
    <source>
        <dbReference type="Proteomes" id="UP001172155"/>
    </source>
</evidence>
<dbReference type="Gene3D" id="2.170.150.70">
    <property type="match status" value="2"/>
</dbReference>
<dbReference type="PANTHER" id="PTHR28620">
    <property type="entry name" value="CENTROMERE PROTEIN V"/>
    <property type="match status" value="1"/>
</dbReference>
<proteinExistence type="inferred from homology"/>
<evidence type="ECO:0000256" key="2">
    <source>
        <dbReference type="ARBA" id="ARBA00022723"/>
    </source>
</evidence>
<comment type="caution">
    <text evidence="5">The sequence shown here is derived from an EMBL/GenBank/DDBJ whole genome shotgun (WGS) entry which is preliminary data.</text>
</comment>
<sequence>MSTSPSTSLQPKQLKGNCHCGRFRFLLPANLDLDNLITCACTLCSKLGCLWLRGVATGAFTVTRKEESLVEYQGLRFCGNCGTAVTGDYHSGALKGEVLVNVRAVWGFNPFEHDLGSITQIPAPADEVRSLPSLLPSSVEGETAPPVAHHGSCHCGKVRVELLVDIGTLEIKEDNCSSCVRNAYIGIYPTKSQVRIHGGDNTFEYLYGRKYNGAAHCRTCGVLVFNNVYGPPVSVFDRLPPERKEKVLATYWKNLAMRPLNVRALDDVDVGALKVQREDEGTEGYALVD</sequence>
<dbReference type="GO" id="GO:0016846">
    <property type="term" value="F:carbon-sulfur lyase activity"/>
    <property type="evidence" value="ECO:0007669"/>
    <property type="project" value="InterPro"/>
</dbReference>
<evidence type="ECO:0000259" key="4">
    <source>
        <dbReference type="PROSITE" id="PS51891"/>
    </source>
</evidence>
<dbReference type="PANTHER" id="PTHR28620:SF1">
    <property type="entry name" value="CENP-V_GFA DOMAIN-CONTAINING PROTEIN"/>
    <property type="match status" value="1"/>
</dbReference>
<dbReference type="Proteomes" id="UP001172155">
    <property type="component" value="Unassembled WGS sequence"/>
</dbReference>
<protein>
    <recommendedName>
        <fullName evidence="4">CENP-V/GFA domain-containing protein</fullName>
    </recommendedName>
</protein>
<dbReference type="InterPro" id="IPR052355">
    <property type="entry name" value="CENP-V-like"/>
</dbReference>
<gene>
    <name evidence="5" type="ORF">B0T18DRAFT_423004</name>
</gene>
<comment type="similarity">
    <text evidence="1">Belongs to the Gfa family.</text>
</comment>
<accession>A0AA40BR29</accession>
<dbReference type="GO" id="GO:0046872">
    <property type="term" value="F:metal ion binding"/>
    <property type="evidence" value="ECO:0007669"/>
    <property type="project" value="UniProtKB-KW"/>
</dbReference>
<dbReference type="AlphaFoldDB" id="A0AA40BR29"/>
<evidence type="ECO:0000313" key="5">
    <source>
        <dbReference type="EMBL" id="KAK0738863.1"/>
    </source>
</evidence>
<evidence type="ECO:0000256" key="1">
    <source>
        <dbReference type="ARBA" id="ARBA00005495"/>
    </source>
</evidence>
<dbReference type="EMBL" id="JAUKUD010000007">
    <property type="protein sequence ID" value="KAK0738863.1"/>
    <property type="molecule type" value="Genomic_DNA"/>
</dbReference>
<keyword evidence="3" id="KW-0862">Zinc</keyword>
<evidence type="ECO:0000256" key="3">
    <source>
        <dbReference type="ARBA" id="ARBA00022833"/>
    </source>
</evidence>
<dbReference type="SUPFAM" id="SSF51316">
    <property type="entry name" value="Mss4-like"/>
    <property type="match status" value="2"/>
</dbReference>
<reference evidence="5" key="1">
    <citation type="submission" date="2023-06" db="EMBL/GenBank/DDBJ databases">
        <title>Genome-scale phylogeny and comparative genomics of the fungal order Sordariales.</title>
        <authorList>
            <consortium name="Lawrence Berkeley National Laboratory"/>
            <person name="Hensen N."/>
            <person name="Bonometti L."/>
            <person name="Westerberg I."/>
            <person name="Brannstrom I.O."/>
            <person name="Guillou S."/>
            <person name="Cros-Aarteil S."/>
            <person name="Calhoun S."/>
            <person name="Haridas S."/>
            <person name="Kuo A."/>
            <person name="Mondo S."/>
            <person name="Pangilinan J."/>
            <person name="Riley R."/>
            <person name="LaButti K."/>
            <person name="Andreopoulos B."/>
            <person name="Lipzen A."/>
            <person name="Chen C."/>
            <person name="Yanf M."/>
            <person name="Daum C."/>
            <person name="Ng V."/>
            <person name="Clum A."/>
            <person name="Steindorff A."/>
            <person name="Ohm R."/>
            <person name="Martin F."/>
            <person name="Silar P."/>
            <person name="Natvig D."/>
            <person name="Lalanne C."/>
            <person name="Gautier V."/>
            <person name="Ament-velasquez S.L."/>
            <person name="Kruys A."/>
            <person name="Hutchinson M.I."/>
            <person name="Powell A.J."/>
            <person name="Barry K."/>
            <person name="Miller A.N."/>
            <person name="Grigoriev I.V."/>
            <person name="Debuchy R."/>
            <person name="Gladieux P."/>
            <person name="Thoren M.H."/>
            <person name="Johannesson H."/>
        </authorList>
    </citation>
    <scope>NUCLEOTIDE SEQUENCE</scope>
    <source>
        <strain evidence="5">SMH3187-1</strain>
    </source>
</reference>
<keyword evidence="2" id="KW-0479">Metal-binding</keyword>
<dbReference type="InterPro" id="IPR011057">
    <property type="entry name" value="Mss4-like_sf"/>
</dbReference>
<feature type="domain" description="CENP-V/GFA" evidence="4">
    <location>
        <begin position="149"/>
        <end position="286"/>
    </location>
</feature>
<dbReference type="InterPro" id="IPR006913">
    <property type="entry name" value="CENP-V/GFA"/>
</dbReference>
<name>A0AA40BR29_9PEZI</name>
<keyword evidence="6" id="KW-1185">Reference proteome</keyword>